<dbReference type="Pfam" id="PF17106">
    <property type="entry name" value="NACHT_sigma"/>
    <property type="match status" value="1"/>
</dbReference>
<reference evidence="4" key="2">
    <citation type="submission" date="2021-02" db="EMBL/GenBank/DDBJ databases">
        <title>Aspergillus puulaauensis MK2 genome sequence.</title>
        <authorList>
            <person name="Futagami T."/>
            <person name="Mori K."/>
            <person name="Kadooka C."/>
            <person name="Tanaka T."/>
        </authorList>
    </citation>
    <scope>NUCLEOTIDE SEQUENCE</scope>
    <source>
        <strain evidence="4">MK2</strain>
    </source>
</reference>
<sequence>MDTVDAAGSNYSKIRHDSHLPESLHGAGQALQSVQSALGCVQGRVGVYGDSVGSCLQSLTACHAKAKLSEEIFIDVAQARTDRRVEAYGEAVRRKTGGRMIEQLAQGMVADLCILVSHSTAKGIMEGQMEQLRAEMERLSKMEPSISPTRPHNQFSSYGSGNQFNATGGTQNNNTGNGNQFSGATFTGPVSFGKNA</sequence>
<protein>
    <recommendedName>
        <fullName evidence="6">NACHT-NTPase and P-loop NTPases N-terminal domain-containing protein</fullName>
    </recommendedName>
</protein>
<feature type="region of interest" description="Disordered" evidence="1">
    <location>
        <begin position="144"/>
        <end position="196"/>
    </location>
</feature>
<dbReference type="InterPro" id="IPR031352">
    <property type="entry name" value="SesA"/>
</dbReference>
<dbReference type="EMBL" id="AP024444">
    <property type="protein sequence ID" value="BCS21504.1"/>
    <property type="molecule type" value="Genomic_DNA"/>
</dbReference>
<organism evidence="4 5">
    <name type="scientific">Aspergillus puulaauensis</name>
    <dbReference type="NCBI Taxonomy" id="1220207"/>
    <lineage>
        <taxon>Eukaryota</taxon>
        <taxon>Fungi</taxon>
        <taxon>Dikarya</taxon>
        <taxon>Ascomycota</taxon>
        <taxon>Pezizomycotina</taxon>
        <taxon>Eurotiomycetes</taxon>
        <taxon>Eurotiomycetidae</taxon>
        <taxon>Eurotiales</taxon>
        <taxon>Aspergillaceae</taxon>
        <taxon>Aspergillus</taxon>
    </lineage>
</organism>
<dbReference type="InterPro" id="IPR031353">
    <property type="entry name" value="NACHT_sigma"/>
</dbReference>
<evidence type="ECO:0000313" key="5">
    <source>
        <dbReference type="Proteomes" id="UP000654913"/>
    </source>
</evidence>
<dbReference type="Proteomes" id="UP000654913">
    <property type="component" value="Chromosome 2"/>
</dbReference>
<dbReference type="GeneID" id="64971509"/>
<dbReference type="AlphaFoldDB" id="A0A7R8AJ90"/>
<evidence type="ECO:0000256" key="1">
    <source>
        <dbReference type="SAM" id="MobiDB-lite"/>
    </source>
</evidence>
<proteinExistence type="predicted"/>
<dbReference type="Pfam" id="PF17107">
    <property type="entry name" value="SesA"/>
    <property type="match status" value="1"/>
</dbReference>
<reference evidence="4" key="1">
    <citation type="submission" date="2021-01" db="EMBL/GenBank/DDBJ databases">
        <authorList>
            <consortium name="Aspergillus puulaauensis MK2 genome sequencing consortium"/>
            <person name="Kazuki M."/>
            <person name="Futagami T."/>
        </authorList>
    </citation>
    <scope>NUCLEOTIDE SEQUENCE</scope>
    <source>
        <strain evidence="4">MK2</strain>
    </source>
</reference>
<feature type="domain" description="NACHT-NTPase and P-loop NTPases N-terminal" evidence="3">
    <location>
        <begin position="3"/>
        <end position="115"/>
    </location>
</feature>
<feature type="compositionally biased region" description="Polar residues" evidence="1">
    <location>
        <begin position="146"/>
        <end position="160"/>
    </location>
</feature>
<dbReference type="KEGG" id="apuu:APUU_21936S"/>
<evidence type="ECO:0000259" key="2">
    <source>
        <dbReference type="Pfam" id="PF17106"/>
    </source>
</evidence>
<gene>
    <name evidence="4" type="ORF">APUU_21936S</name>
</gene>
<accession>A0A7R8AJ90</accession>
<evidence type="ECO:0008006" key="6">
    <source>
        <dbReference type="Google" id="ProtNLM"/>
    </source>
</evidence>
<feature type="domain" description="NACHT-NTPase sigma" evidence="2">
    <location>
        <begin position="153"/>
        <end position="193"/>
    </location>
</feature>
<keyword evidence="5" id="KW-1185">Reference proteome</keyword>
<dbReference type="OrthoDB" id="4526369at2759"/>
<evidence type="ECO:0000259" key="3">
    <source>
        <dbReference type="Pfam" id="PF17107"/>
    </source>
</evidence>
<name>A0A7R8AJ90_9EURO</name>
<feature type="compositionally biased region" description="Low complexity" evidence="1">
    <location>
        <begin position="161"/>
        <end position="180"/>
    </location>
</feature>
<evidence type="ECO:0000313" key="4">
    <source>
        <dbReference type="EMBL" id="BCS21504.1"/>
    </source>
</evidence>
<dbReference type="RefSeq" id="XP_041553698.1">
    <property type="nucleotide sequence ID" value="XM_041700744.1"/>
</dbReference>